<evidence type="ECO:0000313" key="6">
    <source>
        <dbReference type="EMBL" id="KXZ53061.1"/>
    </source>
</evidence>
<dbReference type="Pfam" id="PF01926">
    <property type="entry name" value="MMR_HSR1"/>
    <property type="match status" value="1"/>
</dbReference>
<dbReference type="InterPro" id="IPR004095">
    <property type="entry name" value="TGS"/>
</dbReference>
<dbReference type="Proteomes" id="UP000075714">
    <property type="component" value="Unassembled WGS sequence"/>
</dbReference>
<comment type="function">
    <text evidence="3">Hydrolyzes ATP, and can also hydrolyze GTP with lower efficiency. Has lower affinity for GTP.</text>
</comment>
<dbReference type="InterPro" id="IPR013029">
    <property type="entry name" value="YchF_C"/>
</dbReference>
<evidence type="ECO:0000313" key="7">
    <source>
        <dbReference type="Proteomes" id="UP000075714"/>
    </source>
</evidence>
<dbReference type="STRING" id="33097.A0A150GTC8"/>
<comment type="similarity">
    <text evidence="3">Belongs to the TRAFAC class OBG-HflX-like GTPase superfamily. OBG GTPase family. YchF/OLA1 subfamily.</text>
</comment>
<dbReference type="FunFam" id="1.10.150.300:FF:000001">
    <property type="entry name" value="Ribosome-binding ATPase YchF"/>
    <property type="match status" value="1"/>
</dbReference>
<keyword evidence="3" id="KW-0378">Hydrolase</keyword>
<proteinExistence type="inferred from homology"/>
<dbReference type="GO" id="GO:0005525">
    <property type="term" value="F:GTP binding"/>
    <property type="evidence" value="ECO:0007669"/>
    <property type="project" value="InterPro"/>
</dbReference>
<comment type="subunit">
    <text evidence="3">Monomer.</text>
</comment>
<dbReference type="InterPro" id="IPR004396">
    <property type="entry name" value="ATPase_YchF/OLA1"/>
</dbReference>
<dbReference type="InterPro" id="IPR031167">
    <property type="entry name" value="G_OBG"/>
</dbReference>
<dbReference type="PANTHER" id="PTHR23305">
    <property type="entry name" value="OBG GTPASE FAMILY"/>
    <property type="match status" value="1"/>
</dbReference>
<dbReference type="Pfam" id="PF06071">
    <property type="entry name" value="YchF-GTPase_C"/>
    <property type="match status" value="1"/>
</dbReference>
<evidence type="ECO:0000256" key="2">
    <source>
        <dbReference type="ARBA" id="ARBA00022840"/>
    </source>
</evidence>
<organism evidence="6 7">
    <name type="scientific">Gonium pectorale</name>
    <name type="common">Green alga</name>
    <dbReference type="NCBI Taxonomy" id="33097"/>
    <lineage>
        <taxon>Eukaryota</taxon>
        <taxon>Viridiplantae</taxon>
        <taxon>Chlorophyta</taxon>
        <taxon>core chlorophytes</taxon>
        <taxon>Chlorophyceae</taxon>
        <taxon>CS clade</taxon>
        <taxon>Chlamydomonadales</taxon>
        <taxon>Volvocaceae</taxon>
        <taxon>Gonium</taxon>
    </lineage>
</organism>
<protein>
    <recommendedName>
        <fullName evidence="3">Obg-like ATPase 1</fullName>
    </recommendedName>
</protein>
<dbReference type="Gene3D" id="3.10.20.30">
    <property type="match status" value="1"/>
</dbReference>
<gene>
    <name evidence="6" type="ORF">GPECTOR_8g55</name>
</gene>
<feature type="binding site" evidence="3">
    <location>
        <position position="228"/>
    </location>
    <ligand>
        <name>ATP</name>
        <dbReference type="ChEBI" id="CHEBI:30616"/>
    </ligand>
</feature>
<dbReference type="PROSITE" id="PS51710">
    <property type="entry name" value="G_OBG"/>
    <property type="match status" value="1"/>
</dbReference>
<dbReference type="EMBL" id="LSYV01000009">
    <property type="protein sequence ID" value="KXZ53061.1"/>
    <property type="molecule type" value="Genomic_DNA"/>
</dbReference>
<dbReference type="OrthoDB" id="424823at2759"/>
<name>A0A150GTC8_GONPE</name>
<dbReference type="PIRSF" id="PIRSF006641">
    <property type="entry name" value="CHP00092"/>
    <property type="match status" value="1"/>
</dbReference>
<dbReference type="InterPro" id="IPR006073">
    <property type="entry name" value="GTP-bd"/>
</dbReference>
<dbReference type="NCBIfam" id="TIGR00092">
    <property type="entry name" value="redox-regulated ATPase YchF"/>
    <property type="match status" value="1"/>
</dbReference>
<evidence type="ECO:0000256" key="3">
    <source>
        <dbReference type="HAMAP-Rule" id="MF_03167"/>
    </source>
</evidence>
<dbReference type="PRINTS" id="PR00326">
    <property type="entry name" value="GTP1OBG"/>
</dbReference>
<reference evidence="7" key="1">
    <citation type="journal article" date="2016" name="Nat. Commun.">
        <title>The Gonium pectorale genome demonstrates co-option of cell cycle regulation during the evolution of multicellularity.</title>
        <authorList>
            <person name="Hanschen E.R."/>
            <person name="Marriage T.N."/>
            <person name="Ferris P.J."/>
            <person name="Hamaji T."/>
            <person name="Toyoda A."/>
            <person name="Fujiyama A."/>
            <person name="Neme R."/>
            <person name="Noguchi H."/>
            <person name="Minakuchi Y."/>
            <person name="Suzuki M."/>
            <person name="Kawai-Toyooka H."/>
            <person name="Smith D.R."/>
            <person name="Sparks H."/>
            <person name="Anderson J."/>
            <person name="Bakaric R."/>
            <person name="Luria V."/>
            <person name="Karger A."/>
            <person name="Kirschner M.W."/>
            <person name="Durand P.M."/>
            <person name="Michod R.E."/>
            <person name="Nozaki H."/>
            <person name="Olson B.J."/>
        </authorList>
    </citation>
    <scope>NUCLEOTIDE SEQUENCE [LARGE SCALE GENOMIC DNA]</scope>
    <source>
        <strain evidence="7">NIES-2863</strain>
    </source>
</reference>
<dbReference type="AlphaFoldDB" id="A0A150GTC8"/>
<evidence type="ECO:0000256" key="1">
    <source>
        <dbReference type="ARBA" id="ARBA00022741"/>
    </source>
</evidence>
<dbReference type="GO" id="GO:0005737">
    <property type="term" value="C:cytoplasm"/>
    <property type="evidence" value="ECO:0007669"/>
    <property type="project" value="UniProtKB-SubCell"/>
</dbReference>
<feature type="domain" description="OBG-type G" evidence="4">
    <location>
        <begin position="22"/>
        <end position="279"/>
    </location>
</feature>
<dbReference type="GO" id="GO:0043023">
    <property type="term" value="F:ribosomal large subunit binding"/>
    <property type="evidence" value="ECO:0007669"/>
    <property type="project" value="UniProtKB-UniRule"/>
</dbReference>
<dbReference type="InterPro" id="IPR023192">
    <property type="entry name" value="TGS-like_dom_sf"/>
</dbReference>
<comment type="caution">
    <text evidence="6">The sequence shown here is derived from an EMBL/GenBank/DDBJ whole genome shotgun (WGS) entry which is preliminary data.</text>
</comment>
<dbReference type="Gene3D" id="3.40.50.300">
    <property type="entry name" value="P-loop containing nucleotide triphosphate hydrolases"/>
    <property type="match status" value="1"/>
</dbReference>
<dbReference type="InterPro" id="IPR027417">
    <property type="entry name" value="P-loop_NTPase"/>
</dbReference>
<keyword evidence="3" id="KW-0963">Cytoplasm</keyword>
<dbReference type="SUPFAM" id="SSF52540">
    <property type="entry name" value="P-loop containing nucleoside triphosphate hydrolases"/>
    <property type="match status" value="1"/>
</dbReference>
<comment type="subcellular location">
    <subcellularLocation>
        <location evidence="3">Cytoplasm</location>
    </subcellularLocation>
</comment>
<dbReference type="InterPro" id="IPR012675">
    <property type="entry name" value="Beta-grasp_dom_sf"/>
</dbReference>
<dbReference type="CDD" id="cd01900">
    <property type="entry name" value="YchF"/>
    <property type="match status" value="1"/>
</dbReference>
<evidence type="ECO:0000259" key="4">
    <source>
        <dbReference type="PROSITE" id="PS51710"/>
    </source>
</evidence>
<dbReference type="SUPFAM" id="SSF81271">
    <property type="entry name" value="TGS-like"/>
    <property type="match status" value="1"/>
</dbReference>
<keyword evidence="1 3" id="KW-0547">Nucleotide-binding</keyword>
<dbReference type="InterPro" id="IPR041706">
    <property type="entry name" value="YchF_N"/>
</dbReference>
<dbReference type="GO" id="GO:0005524">
    <property type="term" value="F:ATP binding"/>
    <property type="evidence" value="ECO:0007669"/>
    <property type="project" value="UniProtKB-UniRule"/>
</dbReference>
<sequence length="391" mass="43878">MAPKKQEAPKERPLLGRFKSNLKIGIVGMPNVGKSTLFNLLTKVGVPAENFPFCTIDPNAARVNVPDDRFNWLVSLYKPKSAVPAFLDVVDIAGLVRGAANGEGLGNAFLSHIAAVDGIFHVCRAFEDADVIHVEDRVDPVADLEIIHQELRAKDRAKIEGVIESINKLKSRGLKKEQLEELDCANRILEHLNKEVDVRFGDWSAKDVEWLNEYQLLTAKPAVYLVNMSENDFARKKNKFLPKIHEWVQAHGGEPIIPFSAAFENKIFEMPDDEKDKYCKEMGVVCMLPKIITTGFKAIHLIYFFTAGEDEVKCWQIRQGCKAPQAAGTIHTDFERGFICAEVMKYDELKELGSENAVKAAGKYRQQGKEYVVTDGDIIYFKFNVTSSGKK</sequence>
<dbReference type="HAMAP" id="MF_00944">
    <property type="entry name" value="YchF_OLA1_ATPase"/>
    <property type="match status" value="1"/>
</dbReference>
<keyword evidence="2 3" id="KW-0067">ATP-binding</keyword>
<dbReference type="PROSITE" id="PS51880">
    <property type="entry name" value="TGS"/>
    <property type="match status" value="1"/>
</dbReference>
<evidence type="ECO:0000259" key="5">
    <source>
        <dbReference type="PROSITE" id="PS51880"/>
    </source>
</evidence>
<dbReference type="PANTHER" id="PTHR23305:SF11">
    <property type="entry name" value="OBG-LIKE ATPASE 1"/>
    <property type="match status" value="1"/>
</dbReference>
<dbReference type="FunFam" id="3.10.20.30:FF:000001">
    <property type="entry name" value="Ribosome-binding ATPase YchF"/>
    <property type="match status" value="1"/>
</dbReference>
<dbReference type="InterPro" id="IPR012676">
    <property type="entry name" value="TGS-like"/>
</dbReference>
<keyword evidence="7" id="KW-1185">Reference proteome</keyword>
<feature type="domain" description="TGS" evidence="5">
    <location>
        <begin position="300"/>
        <end position="383"/>
    </location>
</feature>
<dbReference type="Gene3D" id="1.10.150.300">
    <property type="entry name" value="TGS-like domain"/>
    <property type="match status" value="1"/>
</dbReference>
<dbReference type="CDD" id="cd04867">
    <property type="entry name" value="TGS_YchF_OLA1"/>
    <property type="match status" value="1"/>
</dbReference>
<feature type="binding site" evidence="3">
    <location>
        <begin position="31"/>
        <end position="36"/>
    </location>
    <ligand>
        <name>ATP</name>
        <dbReference type="ChEBI" id="CHEBI:30616"/>
    </ligand>
</feature>
<dbReference type="GO" id="GO:0016887">
    <property type="term" value="F:ATP hydrolysis activity"/>
    <property type="evidence" value="ECO:0007669"/>
    <property type="project" value="UniProtKB-UniRule"/>
</dbReference>
<accession>A0A150GTC8</accession>